<keyword evidence="6" id="KW-1185">Reference proteome</keyword>
<dbReference type="InterPro" id="IPR029442">
    <property type="entry name" value="GyrI-like"/>
</dbReference>
<keyword evidence="1" id="KW-0805">Transcription regulation</keyword>
<dbReference type="InterPro" id="IPR020449">
    <property type="entry name" value="Tscrpt_reg_AraC-type_HTH"/>
</dbReference>
<dbReference type="GO" id="GO:0003700">
    <property type="term" value="F:DNA-binding transcription factor activity"/>
    <property type="evidence" value="ECO:0007669"/>
    <property type="project" value="InterPro"/>
</dbReference>
<dbReference type="SUPFAM" id="SSF55136">
    <property type="entry name" value="Probable bacterial effector-binding domain"/>
    <property type="match status" value="1"/>
</dbReference>
<reference evidence="5 6" key="1">
    <citation type="submission" date="2023-08" db="EMBL/GenBank/DDBJ databases">
        <title>Pleionea litopenaei sp. nov., isolated from stomach of juvenile Litopenaeus vannamei.</title>
        <authorList>
            <person name="Rho A.M."/>
            <person name="Hwang C.Y."/>
        </authorList>
    </citation>
    <scope>NUCLEOTIDE SEQUENCE [LARGE SCALE GENOMIC DNA]</scope>
    <source>
        <strain evidence="5 6">HL-JVS1</strain>
    </source>
</reference>
<protein>
    <submittedName>
        <fullName evidence="5">AraC family transcriptional regulator</fullName>
    </submittedName>
</protein>
<evidence type="ECO:0000313" key="5">
    <source>
        <dbReference type="EMBL" id="WMS88927.1"/>
    </source>
</evidence>
<dbReference type="InterPro" id="IPR018060">
    <property type="entry name" value="HTH_AraC"/>
</dbReference>
<dbReference type="SMART" id="SM00342">
    <property type="entry name" value="HTH_ARAC"/>
    <property type="match status" value="1"/>
</dbReference>
<dbReference type="EMBL" id="CP133548">
    <property type="protein sequence ID" value="WMS88927.1"/>
    <property type="molecule type" value="Genomic_DNA"/>
</dbReference>
<evidence type="ECO:0000256" key="2">
    <source>
        <dbReference type="ARBA" id="ARBA00023125"/>
    </source>
</evidence>
<dbReference type="Proteomes" id="UP001239782">
    <property type="component" value="Chromosome"/>
</dbReference>
<dbReference type="InterPro" id="IPR010499">
    <property type="entry name" value="AraC_E-bd"/>
</dbReference>
<dbReference type="AlphaFoldDB" id="A0AA51X822"/>
<dbReference type="GO" id="GO:0043565">
    <property type="term" value="F:sequence-specific DNA binding"/>
    <property type="evidence" value="ECO:0007669"/>
    <property type="project" value="InterPro"/>
</dbReference>
<proteinExistence type="predicted"/>
<evidence type="ECO:0000313" key="6">
    <source>
        <dbReference type="Proteomes" id="UP001239782"/>
    </source>
</evidence>
<accession>A0AA51X822</accession>
<dbReference type="PROSITE" id="PS01124">
    <property type="entry name" value="HTH_ARAC_FAMILY_2"/>
    <property type="match status" value="1"/>
</dbReference>
<dbReference type="PRINTS" id="PR00032">
    <property type="entry name" value="HTHARAC"/>
</dbReference>
<dbReference type="RefSeq" id="WP_309204146.1">
    <property type="nucleotide sequence ID" value="NZ_CP133548.1"/>
</dbReference>
<sequence length="301" mass="34921">MNHNQRIQLIFQYIEEHLDDALDLDVLSRHAYLSKYHFQRFCTAHFGISATQLVKLLRLKKAAFLLAYRKPIKVVDIAVESGFSSHEGFSRAFKQHFNQSPSDFRKSADWSLWNENYQSIVSIRNHLMTNHIESIETHFQVDMIDFPEIQVACMTHKGSPRTLGSTISQFIAWRKLNRLSPTKSRTFNFLYGDPKTTPDDEFQLDLACELSTDFTFAKDINNSAINLLSIPSGRCAKIRHIGSDDTIDVAVNYLYSTWFKHASQQNTPLQLRDFPLFFERVSFFPDVSEHEMITDIFLPIE</sequence>
<dbReference type="PANTHER" id="PTHR40055">
    <property type="entry name" value="TRANSCRIPTIONAL REGULATOR YGIV-RELATED"/>
    <property type="match status" value="1"/>
</dbReference>
<dbReference type="SUPFAM" id="SSF46689">
    <property type="entry name" value="Homeodomain-like"/>
    <property type="match status" value="2"/>
</dbReference>
<name>A0AA51X822_9GAMM</name>
<evidence type="ECO:0000256" key="3">
    <source>
        <dbReference type="ARBA" id="ARBA00023163"/>
    </source>
</evidence>
<dbReference type="InterPro" id="IPR011256">
    <property type="entry name" value="Reg_factor_effector_dom_sf"/>
</dbReference>
<keyword evidence="3" id="KW-0804">Transcription</keyword>
<evidence type="ECO:0000256" key="1">
    <source>
        <dbReference type="ARBA" id="ARBA00023015"/>
    </source>
</evidence>
<dbReference type="PANTHER" id="PTHR40055:SF1">
    <property type="entry name" value="TRANSCRIPTIONAL REGULATOR YGIV-RELATED"/>
    <property type="match status" value="1"/>
</dbReference>
<dbReference type="Pfam" id="PF12833">
    <property type="entry name" value="HTH_18"/>
    <property type="match status" value="1"/>
</dbReference>
<dbReference type="Gene3D" id="3.20.80.10">
    <property type="entry name" value="Regulatory factor, effector binding domain"/>
    <property type="match status" value="1"/>
</dbReference>
<organism evidence="5 6">
    <name type="scientific">Pleionea litopenaei</name>
    <dbReference type="NCBI Taxonomy" id="3070815"/>
    <lineage>
        <taxon>Bacteria</taxon>
        <taxon>Pseudomonadati</taxon>
        <taxon>Pseudomonadota</taxon>
        <taxon>Gammaproteobacteria</taxon>
        <taxon>Oceanospirillales</taxon>
        <taxon>Pleioneaceae</taxon>
        <taxon>Pleionea</taxon>
    </lineage>
</organism>
<keyword evidence="2" id="KW-0238">DNA-binding</keyword>
<dbReference type="InterPro" id="IPR009057">
    <property type="entry name" value="Homeodomain-like_sf"/>
</dbReference>
<dbReference type="SMART" id="SM00871">
    <property type="entry name" value="AraC_E_bind"/>
    <property type="match status" value="1"/>
</dbReference>
<evidence type="ECO:0000259" key="4">
    <source>
        <dbReference type="PROSITE" id="PS01124"/>
    </source>
</evidence>
<dbReference type="Gene3D" id="1.10.10.60">
    <property type="entry name" value="Homeodomain-like"/>
    <property type="match status" value="2"/>
</dbReference>
<gene>
    <name evidence="5" type="ORF">Q9312_08430</name>
</gene>
<dbReference type="InterPro" id="IPR050908">
    <property type="entry name" value="SmbC-like"/>
</dbReference>
<dbReference type="PROSITE" id="PS00041">
    <property type="entry name" value="HTH_ARAC_FAMILY_1"/>
    <property type="match status" value="1"/>
</dbReference>
<feature type="domain" description="HTH araC/xylS-type" evidence="4">
    <location>
        <begin position="8"/>
        <end position="107"/>
    </location>
</feature>
<dbReference type="Pfam" id="PF06445">
    <property type="entry name" value="GyrI-like"/>
    <property type="match status" value="1"/>
</dbReference>
<dbReference type="KEGG" id="plei:Q9312_08430"/>
<dbReference type="InterPro" id="IPR018062">
    <property type="entry name" value="HTH_AraC-typ_CS"/>
</dbReference>